<dbReference type="EMBL" id="CAJVPS010000012">
    <property type="protein sequence ID" value="CAG8440284.1"/>
    <property type="molecule type" value="Genomic_DNA"/>
</dbReference>
<accession>A0A9N8V6Z3</accession>
<sequence>MNKEVKEKLLELKKEKLVKTLRKFFVEKKIKRAINNPNSQYRISVIGLGVYFATKSQSSNKSPNPQVQYLPNEEEFQAKVDQLKNEKGIDDQQAAIEVLTAYVPYIN</sequence>
<evidence type="ECO:0000313" key="1">
    <source>
        <dbReference type="EMBL" id="CAG8440284.1"/>
    </source>
</evidence>
<reference evidence="1" key="1">
    <citation type="submission" date="2021-06" db="EMBL/GenBank/DDBJ databases">
        <authorList>
            <person name="Kallberg Y."/>
            <person name="Tangrot J."/>
            <person name="Rosling A."/>
        </authorList>
    </citation>
    <scope>NUCLEOTIDE SEQUENCE</scope>
    <source>
        <strain evidence="1">FL130A</strain>
    </source>
</reference>
<dbReference type="AlphaFoldDB" id="A0A9N8V6Z3"/>
<proteinExistence type="predicted"/>
<gene>
    <name evidence="1" type="ORF">ALEPTO_LOCUS251</name>
</gene>
<keyword evidence="2" id="KW-1185">Reference proteome</keyword>
<name>A0A9N8V6Z3_9GLOM</name>
<protein>
    <submittedName>
        <fullName evidence="1">11530_t:CDS:1</fullName>
    </submittedName>
</protein>
<dbReference type="OrthoDB" id="10637055at2759"/>
<organism evidence="1 2">
    <name type="scientific">Ambispora leptoticha</name>
    <dbReference type="NCBI Taxonomy" id="144679"/>
    <lineage>
        <taxon>Eukaryota</taxon>
        <taxon>Fungi</taxon>
        <taxon>Fungi incertae sedis</taxon>
        <taxon>Mucoromycota</taxon>
        <taxon>Glomeromycotina</taxon>
        <taxon>Glomeromycetes</taxon>
        <taxon>Archaeosporales</taxon>
        <taxon>Ambisporaceae</taxon>
        <taxon>Ambispora</taxon>
    </lineage>
</organism>
<evidence type="ECO:0000313" key="2">
    <source>
        <dbReference type="Proteomes" id="UP000789508"/>
    </source>
</evidence>
<dbReference type="Proteomes" id="UP000789508">
    <property type="component" value="Unassembled WGS sequence"/>
</dbReference>
<comment type="caution">
    <text evidence="1">The sequence shown here is derived from an EMBL/GenBank/DDBJ whole genome shotgun (WGS) entry which is preliminary data.</text>
</comment>